<dbReference type="InterPro" id="IPR051604">
    <property type="entry name" value="Ergot_Alk_Oxidoreductase"/>
</dbReference>
<evidence type="ECO:0000259" key="1">
    <source>
        <dbReference type="Pfam" id="PF05368"/>
    </source>
</evidence>
<dbReference type="SUPFAM" id="SSF51735">
    <property type="entry name" value="NAD(P)-binding Rossmann-fold domains"/>
    <property type="match status" value="1"/>
</dbReference>
<dbReference type="AlphaFoldDB" id="A0A1I6V8Z0"/>
<dbReference type="PANTHER" id="PTHR43162:SF1">
    <property type="entry name" value="PRESTALK A DIFFERENTIATION PROTEIN A"/>
    <property type="match status" value="1"/>
</dbReference>
<organism evidence="3 4">
    <name type="scientific">Halolactibacillus miurensis</name>
    <dbReference type="NCBI Taxonomy" id="306541"/>
    <lineage>
        <taxon>Bacteria</taxon>
        <taxon>Bacillati</taxon>
        <taxon>Bacillota</taxon>
        <taxon>Bacilli</taxon>
        <taxon>Bacillales</taxon>
        <taxon>Bacillaceae</taxon>
        <taxon>Halolactibacillus</taxon>
    </lineage>
</organism>
<dbReference type="Proteomes" id="UP000321773">
    <property type="component" value="Unassembled WGS sequence"/>
</dbReference>
<dbReference type="EMBL" id="BJWJ01000067">
    <property type="protein sequence ID" value="GEM05946.1"/>
    <property type="molecule type" value="Genomic_DNA"/>
</dbReference>
<dbReference type="Gene3D" id="3.90.25.10">
    <property type="entry name" value="UDP-galactose 4-epimerase, domain 1"/>
    <property type="match status" value="1"/>
</dbReference>
<evidence type="ECO:0000313" key="3">
    <source>
        <dbReference type="EMBL" id="SFT10092.1"/>
    </source>
</evidence>
<dbReference type="InterPro" id="IPR036291">
    <property type="entry name" value="NAD(P)-bd_dom_sf"/>
</dbReference>
<dbReference type="InterPro" id="IPR008030">
    <property type="entry name" value="NmrA-like"/>
</dbReference>
<evidence type="ECO:0000313" key="2">
    <source>
        <dbReference type="EMBL" id="GEM05946.1"/>
    </source>
</evidence>
<sequence length="296" mass="33625">MRVLVTGASGNVGRFVVKELQKLGEDVVVAGTNKQKLIGKFGSDVEAVTLDFTSPDTFKEATKNIDRVFLMRPPHLGKAKDMYPFIDHLSEQSLQLVVFLSLMGVSRNPFPPHHRIEKYIEKQHLPYTHVRPGFFMQNISGVHAEEIKEQNKVFVPAGTSETSFIDARDIGLAIAKMLHQPEKHHDKAYTLTGKEALTYHQVAHILSEVTGKEILYEKPSMLAYRKYYIEERQLDPTYVTVTMMLYLMTRLGTAKAVTADFSEITGKEPTSFKQFAHDYASEFVLKKDFRHGILSF</sequence>
<proteinExistence type="predicted"/>
<protein>
    <submittedName>
        <fullName evidence="2">NAD(P)-dependent oxidoreductase</fullName>
    </submittedName>
    <submittedName>
        <fullName evidence="3">Uncharacterized conserved protein YbjT, contains NAD(P)-binding and DUF2867 domains</fullName>
    </submittedName>
</protein>
<reference evidence="2 5" key="2">
    <citation type="submission" date="2019-07" db="EMBL/GenBank/DDBJ databases">
        <title>Whole genome shotgun sequence of Halolactibacillus miurensis NBRC 100873.</title>
        <authorList>
            <person name="Hosoyama A."/>
            <person name="Uohara A."/>
            <person name="Ohji S."/>
            <person name="Ichikawa N."/>
        </authorList>
    </citation>
    <scope>NUCLEOTIDE SEQUENCE [LARGE SCALE GENOMIC DNA]</scope>
    <source>
        <strain evidence="2 5">NBRC 100873</strain>
    </source>
</reference>
<evidence type="ECO:0000313" key="5">
    <source>
        <dbReference type="Proteomes" id="UP000321773"/>
    </source>
</evidence>
<gene>
    <name evidence="2" type="ORF">HMI01_29340</name>
    <name evidence="3" type="ORF">SAMN05421668_1515</name>
</gene>
<name>A0A1I6V8Z0_9BACI</name>
<dbReference type="EMBL" id="FPAI01000051">
    <property type="protein sequence ID" value="SFT10092.1"/>
    <property type="molecule type" value="Genomic_DNA"/>
</dbReference>
<dbReference type="RefSeq" id="WP_177220747.1">
    <property type="nucleotide sequence ID" value="NZ_BJWJ01000067.1"/>
</dbReference>
<keyword evidence="5" id="KW-1185">Reference proteome</keyword>
<dbReference type="Proteomes" id="UP000199139">
    <property type="component" value="Unassembled WGS sequence"/>
</dbReference>
<feature type="domain" description="NmrA-like" evidence="1">
    <location>
        <begin position="2"/>
        <end position="218"/>
    </location>
</feature>
<dbReference type="PANTHER" id="PTHR43162">
    <property type="match status" value="1"/>
</dbReference>
<dbReference type="STRING" id="306541.SAMN05421668_1515"/>
<evidence type="ECO:0000313" key="4">
    <source>
        <dbReference type="Proteomes" id="UP000199139"/>
    </source>
</evidence>
<dbReference type="Gene3D" id="3.40.50.720">
    <property type="entry name" value="NAD(P)-binding Rossmann-like Domain"/>
    <property type="match status" value="1"/>
</dbReference>
<dbReference type="Pfam" id="PF05368">
    <property type="entry name" value="NmrA"/>
    <property type="match status" value="1"/>
</dbReference>
<reference evidence="3 4" key="1">
    <citation type="submission" date="2016-10" db="EMBL/GenBank/DDBJ databases">
        <authorList>
            <person name="de Groot N.N."/>
        </authorList>
    </citation>
    <scope>NUCLEOTIDE SEQUENCE [LARGE SCALE GENOMIC DNA]</scope>
    <source>
        <strain evidence="3 4">DSM 17074</strain>
    </source>
</reference>
<accession>A0A1I6V8Z0</accession>